<dbReference type="SMART" id="SM00903">
    <property type="entry name" value="Flavin_Reduct"/>
    <property type="match status" value="1"/>
</dbReference>
<dbReference type="PRINTS" id="PR00163">
    <property type="entry name" value="RUBREDOXIN"/>
</dbReference>
<dbReference type="Pfam" id="PF00301">
    <property type="entry name" value="Rubredoxin"/>
    <property type="match status" value="1"/>
</dbReference>
<name>A0A1V4QHT7_UNCW3</name>
<evidence type="ECO:0000259" key="5">
    <source>
        <dbReference type="PROSITE" id="PS50903"/>
    </source>
</evidence>
<dbReference type="SUPFAM" id="SSF57802">
    <property type="entry name" value="Rubredoxin-like"/>
    <property type="match status" value="1"/>
</dbReference>
<dbReference type="Proteomes" id="UP000191663">
    <property type="component" value="Unassembled WGS sequence"/>
</dbReference>
<keyword evidence="2" id="KW-0479">Metal-binding</keyword>
<dbReference type="InterPro" id="IPR012349">
    <property type="entry name" value="Split_barrel_FMN-bd"/>
</dbReference>
<evidence type="ECO:0000313" key="6">
    <source>
        <dbReference type="EMBL" id="OPX18296.1"/>
    </source>
</evidence>
<dbReference type="PROSITE" id="PS50903">
    <property type="entry name" value="RUBREDOXIN_LIKE"/>
    <property type="match status" value="1"/>
</dbReference>
<dbReference type="GO" id="GO:0043448">
    <property type="term" value="P:alkane catabolic process"/>
    <property type="evidence" value="ECO:0007669"/>
    <property type="project" value="TreeGrafter"/>
</dbReference>
<dbReference type="SUPFAM" id="SSF50475">
    <property type="entry name" value="FMN-binding split barrel"/>
    <property type="match status" value="1"/>
</dbReference>
<dbReference type="GO" id="GO:0009055">
    <property type="term" value="F:electron transfer activity"/>
    <property type="evidence" value="ECO:0007669"/>
    <property type="project" value="TreeGrafter"/>
</dbReference>
<organism evidence="6 7">
    <name type="scientific">candidate division WOR-3 bacterium 4484_100</name>
    <dbReference type="NCBI Taxonomy" id="1936077"/>
    <lineage>
        <taxon>Bacteria</taxon>
        <taxon>Bacteria division WOR-3</taxon>
    </lineage>
</organism>
<dbReference type="InterPro" id="IPR002563">
    <property type="entry name" value="Flavin_Rdtase-like_dom"/>
</dbReference>
<dbReference type="CDD" id="cd00730">
    <property type="entry name" value="rubredoxin"/>
    <property type="match status" value="1"/>
</dbReference>
<dbReference type="GO" id="GO:0016646">
    <property type="term" value="F:oxidoreductase activity, acting on the CH-NH group of donors, NAD or NADP as acceptor"/>
    <property type="evidence" value="ECO:0007669"/>
    <property type="project" value="UniProtKB-ARBA"/>
</dbReference>
<dbReference type="PANTHER" id="PTHR47627:SF1">
    <property type="entry name" value="RUBREDOXIN-1-RELATED"/>
    <property type="match status" value="1"/>
</dbReference>
<reference evidence="7" key="1">
    <citation type="submission" date="2017-01" db="EMBL/GenBank/DDBJ databases">
        <title>Novel pathways for hydrocarbon cycling and metabolic interdependencies in hydrothermal sediment communities.</title>
        <authorList>
            <person name="Dombrowski N."/>
            <person name="Seitz K."/>
            <person name="Teske A."/>
            <person name="Baker B."/>
        </authorList>
    </citation>
    <scope>NUCLEOTIDE SEQUENCE [LARGE SCALE GENOMIC DNA]</scope>
</reference>
<evidence type="ECO:0000256" key="1">
    <source>
        <dbReference type="ARBA" id="ARBA00022448"/>
    </source>
</evidence>
<dbReference type="Gene3D" id="2.20.28.10">
    <property type="match status" value="1"/>
</dbReference>
<evidence type="ECO:0000256" key="3">
    <source>
        <dbReference type="ARBA" id="ARBA00022982"/>
    </source>
</evidence>
<dbReference type="InterPro" id="IPR024934">
    <property type="entry name" value="Rubredoxin-like_dom"/>
</dbReference>
<dbReference type="PANTHER" id="PTHR47627">
    <property type="entry name" value="RUBREDOXIN"/>
    <property type="match status" value="1"/>
</dbReference>
<evidence type="ECO:0000256" key="4">
    <source>
        <dbReference type="ARBA" id="ARBA00023004"/>
    </source>
</evidence>
<dbReference type="NCBIfam" id="NF045768">
    <property type="entry name" value="RubredRD"/>
    <property type="match status" value="1"/>
</dbReference>
<feature type="domain" description="Rubredoxin-like" evidence="5">
    <location>
        <begin position="181"/>
        <end position="232"/>
    </location>
</feature>
<gene>
    <name evidence="6" type="ORF">BXT86_01975</name>
</gene>
<proteinExistence type="predicted"/>
<dbReference type="Pfam" id="PF01613">
    <property type="entry name" value="Flavin_Reduct"/>
    <property type="match status" value="1"/>
</dbReference>
<evidence type="ECO:0000256" key="2">
    <source>
        <dbReference type="ARBA" id="ARBA00022723"/>
    </source>
</evidence>
<dbReference type="FunFam" id="2.20.28.10:FF:000001">
    <property type="entry name" value="Rubredoxin"/>
    <property type="match status" value="1"/>
</dbReference>
<dbReference type="Gene3D" id="2.30.110.10">
    <property type="entry name" value="Electron Transport, Fmn-binding Protein, Chain A"/>
    <property type="match status" value="1"/>
</dbReference>
<dbReference type="InterPro" id="IPR024935">
    <property type="entry name" value="Rubredoxin_dom"/>
</dbReference>
<dbReference type="GO" id="GO:0005506">
    <property type="term" value="F:iron ion binding"/>
    <property type="evidence" value="ECO:0007669"/>
    <property type="project" value="InterPro"/>
</dbReference>
<dbReference type="EMBL" id="MUKB01000025">
    <property type="protein sequence ID" value="OPX18296.1"/>
    <property type="molecule type" value="Genomic_DNA"/>
</dbReference>
<keyword evidence="3" id="KW-0249">Electron transport</keyword>
<sequence length="233" mass="26186">MNLKSLRKISYGLYLVGSKKGEKLNGQIANTFFQTTSEPPTCAICINKKNLTHEYIEASKVFSISILAQDTPMKFISRFGFKSGRDIDKFEGIDYRLGKTGAPIVLDNAVAYLEFEVVGSMTAATHTLFLGRLVDAVLLNDKEPMTYAYYHQVKGGSSPKTAPTYIKEETEKKEIKEEKKMVKYRCKLCGYIYDPQKGDPDSGIKPGTPFEEIPEDWVCPVCGASKDQFERME</sequence>
<keyword evidence="4" id="KW-0408">Iron</keyword>
<dbReference type="InterPro" id="IPR050526">
    <property type="entry name" value="Rubredoxin_ET"/>
</dbReference>
<dbReference type="AlphaFoldDB" id="A0A1V4QHT7"/>
<comment type="caution">
    <text evidence="6">The sequence shown here is derived from an EMBL/GenBank/DDBJ whole genome shotgun (WGS) entry which is preliminary data.</text>
</comment>
<keyword evidence="1" id="KW-0813">Transport</keyword>
<protein>
    <submittedName>
        <fullName evidence="6">High molecular weight rubredoxin</fullName>
    </submittedName>
</protein>
<dbReference type="PROSITE" id="PS00202">
    <property type="entry name" value="RUBREDOXIN"/>
    <property type="match status" value="1"/>
</dbReference>
<dbReference type="GO" id="GO:0010181">
    <property type="term" value="F:FMN binding"/>
    <property type="evidence" value="ECO:0007669"/>
    <property type="project" value="InterPro"/>
</dbReference>
<evidence type="ECO:0000313" key="7">
    <source>
        <dbReference type="Proteomes" id="UP000191663"/>
    </source>
</evidence>
<accession>A0A1V4QHT7</accession>
<dbReference type="InterPro" id="IPR018527">
    <property type="entry name" value="Rubredoxin_Fe_BS"/>
</dbReference>